<dbReference type="Proteomes" id="UP000192276">
    <property type="component" value="Unassembled WGS sequence"/>
</dbReference>
<dbReference type="Gene3D" id="2.60.40.1120">
    <property type="entry name" value="Carboxypeptidase-like, regulatory domain"/>
    <property type="match status" value="1"/>
</dbReference>
<keyword evidence="3" id="KW-1185">Reference proteome</keyword>
<feature type="chain" id="PRO_5012573942" description="Rhamnogalacturonan lyase domain-containing protein" evidence="1">
    <location>
        <begin position="21"/>
        <end position="105"/>
    </location>
</feature>
<dbReference type="RefSeq" id="WP_081169272.1">
    <property type="nucleotide sequence ID" value="NZ_LWBP01000207.1"/>
</dbReference>
<dbReference type="SUPFAM" id="SSF49452">
    <property type="entry name" value="Starch-binding domain-like"/>
    <property type="match status" value="1"/>
</dbReference>
<accession>A0A1V9F7V2</accession>
<proteinExistence type="predicted"/>
<dbReference type="OrthoDB" id="676304at2"/>
<gene>
    <name evidence="2" type="ORF">A4R26_27600</name>
</gene>
<evidence type="ECO:0000313" key="3">
    <source>
        <dbReference type="Proteomes" id="UP000192276"/>
    </source>
</evidence>
<evidence type="ECO:0000256" key="1">
    <source>
        <dbReference type="SAM" id="SignalP"/>
    </source>
</evidence>
<dbReference type="AlphaFoldDB" id="A0A1V9F7V2"/>
<name>A0A1V9F7V2_9BACT</name>
<dbReference type="EMBL" id="LWBP01000207">
    <property type="protein sequence ID" value="OQP54444.1"/>
    <property type="molecule type" value="Genomic_DNA"/>
</dbReference>
<evidence type="ECO:0000313" key="2">
    <source>
        <dbReference type="EMBL" id="OQP54444.1"/>
    </source>
</evidence>
<evidence type="ECO:0008006" key="4">
    <source>
        <dbReference type="Google" id="ProtNLM"/>
    </source>
</evidence>
<feature type="signal peptide" evidence="1">
    <location>
        <begin position="1"/>
        <end position="20"/>
    </location>
</feature>
<dbReference type="GO" id="GO:0030246">
    <property type="term" value="F:carbohydrate binding"/>
    <property type="evidence" value="ECO:0007669"/>
    <property type="project" value="InterPro"/>
</dbReference>
<reference evidence="3" key="1">
    <citation type="submission" date="2016-04" db="EMBL/GenBank/DDBJ databases">
        <authorList>
            <person name="Chen L."/>
            <person name="Zhuang W."/>
            <person name="Wang G."/>
        </authorList>
    </citation>
    <scope>NUCLEOTIDE SEQUENCE [LARGE SCALE GENOMIC DNA]</scope>
    <source>
        <strain evidence="3">208</strain>
    </source>
</reference>
<dbReference type="InterPro" id="IPR013784">
    <property type="entry name" value="Carb-bd-like_fold"/>
</dbReference>
<sequence length="105" mass="10959">MKNAKMSMAALAFAAAGLFAFNAVRVGSVKGTVNPADAAVRAWALSSTDTLKAEINKGTFEITDAKPGTYRVIIEAKPPYKNAAKDGVTVADGQATDIGEIKLEQ</sequence>
<protein>
    <recommendedName>
        <fullName evidence="4">Rhamnogalacturonan lyase domain-containing protein</fullName>
    </recommendedName>
</protein>
<keyword evidence="1" id="KW-0732">Signal</keyword>
<comment type="caution">
    <text evidence="2">The sequence shown here is derived from an EMBL/GenBank/DDBJ whole genome shotgun (WGS) entry which is preliminary data.</text>
</comment>
<organism evidence="2 3">
    <name type="scientific">Niastella populi</name>
    <dbReference type="NCBI Taxonomy" id="550983"/>
    <lineage>
        <taxon>Bacteria</taxon>
        <taxon>Pseudomonadati</taxon>
        <taxon>Bacteroidota</taxon>
        <taxon>Chitinophagia</taxon>
        <taxon>Chitinophagales</taxon>
        <taxon>Chitinophagaceae</taxon>
        <taxon>Niastella</taxon>
    </lineage>
</organism>